<keyword evidence="2" id="KW-1185">Reference proteome</keyword>
<proteinExistence type="predicted"/>
<organism evidence="1 2">
    <name type="scientific">Ataeniobius toweri</name>
    <dbReference type="NCBI Taxonomy" id="208326"/>
    <lineage>
        <taxon>Eukaryota</taxon>
        <taxon>Metazoa</taxon>
        <taxon>Chordata</taxon>
        <taxon>Craniata</taxon>
        <taxon>Vertebrata</taxon>
        <taxon>Euteleostomi</taxon>
        <taxon>Actinopterygii</taxon>
        <taxon>Neopterygii</taxon>
        <taxon>Teleostei</taxon>
        <taxon>Neoteleostei</taxon>
        <taxon>Acanthomorphata</taxon>
        <taxon>Ovalentaria</taxon>
        <taxon>Atherinomorphae</taxon>
        <taxon>Cyprinodontiformes</taxon>
        <taxon>Goodeidae</taxon>
        <taxon>Ataeniobius</taxon>
    </lineage>
</organism>
<gene>
    <name evidence="1" type="ORF">ATANTOWER_025712</name>
</gene>
<accession>A0ABU7AK78</accession>
<dbReference type="Proteomes" id="UP001345963">
    <property type="component" value="Unassembled WGS sequence"/>
</dbReference>
<sequence>MSLPRTLRTSFRALQASFVSINVNVHDSTTRKILGKNGIHRSVYDLSLRAVGKCSKPVSQNAPSISPVNGLKQHKTISLGKVLEWSSQSLDLNSIKMLWHDPKEIDLKLFKVAK</sequence>
<dbReference type="EMBL" id="JAHUTI010020268">
    <property type="protein sequence ID" value="MED6238597.1"/>
    <property type="molecule type" value="Genomic_DNA"/>
</dbReference>
<comment type="caution">
    <text evidence="1">The sequence shown here is derived from an EMBL/GenBank/DDBJ whole genome shotgun (WGS) entry which is preliminary data.</text>
</comment>
<evidence type="ECO:0000313" key="2">
    <source>
        <dbReference type="Proteomes" id="UP001345963"/>
    </source>
</evidence>
<name>A0ABU7AK78_9TELE</name>
<protein>
    <submittedName>
        <fullName evidence="1">Uncharacterized protein</fullName>
    </submittedName>
</protein>
<evidence type="ECO:0000313" key="1">
    <source>
        <dbReference type="EMBL" id="MED6238597.1"/>
    </source>
</evidence>
<reference evidence="1 2" key="1">
    <citation type="submission" date="2021-07" db="EMBL/GenBank/DDBJ databases">
        <authorList>
            <person name="Palmer J.M."/>
        </authorList>
    </citation>
    <scope>NUCLEOTIDE SEQUENCE [LARGE SCALE GENOMIC DNA]</scope>
    <source>
        <strain evidence="1 2">AT_MEX2019</strain>
        <tissue evidence="1">Muscle</tissue>
    </source>
</reference>